<keyword evidence="3" id="KW-1185">Reference proteome</keyword>
<reference evidence="2 3" key="1">
    <citation type="submission" date="2021-06" db="EMBL/GenBank/DDBJ databases">
        <title>Caerostris extrusa draft genome.</title>
        <authorList>
            <person name="Kono N."/>
            <person name="Arakawa K."/>
        </authorList>
    </citation>
    <scope>NUCLEOTIDE SEQUENCE [LARGE SCALE GENOMIC DNA]</scope>
</reference>
<comment type="caution">
    <text evidence="2">The sequence shown here is derived from an EMBL/GenBank/DDBJ whole genome shotgun (WGS) entry which is preliminary data.</text>
</comment>
<feature type="compositionally biased region" description="Polar residues" evidence="1">
    <location>
        <begin position="14"/>
        <end position="26"/>
    </location>
</feature>
<sequence>MADNEDSSKKNVPRCSSDSNISKNYETASASDSTFSDSTISEGNERVLTSSFHSDSSHEELERKLKQIFVQKSEKQRAKIILLERATSVPSVPIEVLDFMSVRPKRELTPPIDESVWETPEDFDVQDMQSEKDESFSPTSLESKYYRVAELYKLFKDFKFLNDVLQDTKATSIRTKCEIDVLLSNLCQKISTVNVFDSLFTRVCHVVGPNITSPQLPVKLSATKCKHELQRLLREVDEDLNKGNQFKSNVDSLQSIFIFRPGQVPANIGYKIRQLSWCKEQITALKEKVLGHEKEMSSVKVCYAYFESLFTELDQFYSTFCSILKD</sequence>
<dbReference type="Proteomes" id="UP001054945">
    <property type="component" value="Unassembled WGS sequence"/>
</dbReference>
<dbReference type="EMBL" id="BPLR01010499">
    <property type="protein sequence ID" value="GIY39720.1"/>
    <property type="molecule type" value="Genomic_DNA"/>
</dbReference>
<dbReference type="AlphaFoldDB" id="A0AAV4T0D0"/>
<feature type="compositionally biased region" description="Low complexity" evidence="1">
    <location>
        <begin position="27"/>
        <end position="41"/>
    </location>
</feature>
<feature type="region of interest" description="Disordered" evidence="1">
    <location>
        <begin position="1"/>
        <end position="44"/>
    </location>
</feature>
<gene>
    <name evidence="2" type="ORF">CEXT_672961</name>
</gene>
<name>A0AAV4T0D0_CAEEX</name>
<evidence type="ECO:0000313" key="3">
    <source>
        <dbReference type="Proteomes" id="UP001054945"/>
    </source>
</evidence>
<accession>A0AAV4T0D0</accession>
<evidence type="ECO:0000313" key="2">
    <source>
        <dbReference type="EMBL" id="GIY39720.1"/>
    </source>
</evidence>
<proteinExistence type="predicted"/>
<evidence type="ECO:0000256" key="1">
    <source>
        <dbReference type="SAM" id="MobiDB-lite"/>
    </source>
</evidence>
<organism evidence="2 3">
    <name type="scientific">Caerostris extrusa</name>
    <name type="common">Bark spider</name>
    <name type="synonym">Caerostris bankana</name>
    <dbReference type="NCBI Taxonomy" id="172846"/>
    <lineage>
        <taxon>Eukaryota</taxon>
        <taxon>Metazoa</taxon>
        <taxon>Ecdysozoa</taxon>
        <taxon>Arthropoda</taxon>
        <taxon>Chelicerata</taxon>
        <taxon>Arachnida</taxon>
        <taxon>Araneae</taxon>
        <taxon>Araneomorphae</taxon>
        <taxon>Entelegynae</taxon>
        <taxon>Araneoidea</taxon>
        <taxon>Araneidae</taxon>
        <taxon>Caerostris</taxon>
    </lineage>
</organism>
<protein>
    <submittedName>
        <fullName evidence="2">Uncharacterized protein</fullName>
    </submittedName>
</protein>